<feature type="repeat" description="RCC1" evidence="2">
    <location>
        <begin position="314"/>
        <end position="375"/>
    </location>
</feature>
<evidence type="ECO:0000313" key="5">
    <source>
        <dbReference type="Proteomes" id="UP000789595"/>
    </source>
</evidence>
<comment type="caution">
    <text evidence="4">The sequence shown here is derived from an EMBL/GenBank/DDBJ whole genome shotgun (WGS) entry which is preliminary data.</text>
</comment>
<accession>A0A8J2SN98</accession>
<feature type="repeat" description="RCC1" evidence="2">
    <location>
        <begin position="260"/>
        <end position="313"/>
    </location>
</feature>
<dbReference type="Gene3D" id="2.130.10.30">
    <property type="entry name" value="Regulator of chromosome condensation 1/beta-lactamase-inhibitor protein II"/>
    <property type="match status" value="2"/>
</dbReference>
<protein>
    <recommendedName>
        <fullName evidence="3">RCC1-like domain-containing protein</fullName>
    </recommendedName>
</protein>
<dbReference type="PANTHER" id="PTHR22870:SF458">
    <property type="entry name" value="REGULATOR OF CHROMOSOME CONDENSATION DOMAIN-CONTAINING PROTEIN"/>
    <property type="match status" value="1"/>
</dbReference>
<feature type="repeat" description="RCC1" evidence="2">
    <location>
        <begin position="191"/>
        <end position="259"/>
    </location>
</feature>
<gene>
    <name evidence="4" type="ORF">PECAL_5P09380</name>
</gene>
<evidence type="ECO:0000259" key="3">
    <source>
        <dbReference type="Pfam" id="PF25390"/>
    </source>
</evidence>
<dbReference type="InterPro" id="IPR058923">
    <property type="entry name" value="RCC1-like_dom"/>
</dbReference>
<keyword evidence="1" id="KW-0677">Repeat</keyword>
<evidence type="ECO:0000256" key="2">
    <source>
        <dbReference type="PROSITE-ProRule" id="PRU00235"/>
    </source>
</evidence>
<proteinExistence type="predicted"/>
<feature type="repeat" description="RCC1" evidence="2">
    <location>
        <begin position="135"/>
        <end position="190"/>
    </location>
</feature>
<dbReference type="InterPro" id="IPR051210">
    <property type="entry name" value="Ub_ligase/GEF_domain"/>
</dbReference>
<dbReference type="InterPro" id="IPR009091">
    <property type="entry name" value="RCC1/BLIP-II"/>
</dbReference>
<dbReference type="AlphaFoldDB" id="A0A8J2SN98"/>
<organism evidence="4 5">
    <name type="scientific">Pelagomonas calceolata</name>
    <dbReference type="NCBI Taxonomy" id="35677"/>
    <lineage>
        <taxon>Eukaryota</taxon>
        <taxon>Sar</taxon>
        <taxon>Stramenopiles</taxon>
        <taxon>Ochrophyta</taxon>
        <taxon>Pelagophyceae</taxon>
        <taxon>Pelagomonadales</taxon>
        <taxon>Pelagomonadaceae</taxon>
        <taxon>Pelagomonas</taxon>
    </lineage>
</organism>
<evidence type="ECO:0000256" key="1">
    <source>
        <dbReference type="ARBA" id="ARBA00022737"/>
    </source>
</evidence>
<dbReference type="PROSITE" id="PS00626">
    <property type="entry name" value="RCC1_2"/>
    <property type="match status" value="1"/>
</dbReference>
<sequence>MSLVWPKKRGGACCSKGCLFGRFGVVGIEIQVRDTSLDKFVSCIESQRMDKLSSDSKAGELFAWGCKKHTIQVLHDFKDIKVDALHGNYRQACVLSEGRVISLDGEGSTAHNDVLAHIKCVSFGETHSLAVDDKGSIWTQGSGGSGQLGLGATKRVEDASKSWVEVSFLSQHRVISLSCGSRHSVAVTLTGDVYTWGRGCEGQTGHRFTDDNHCNKSDPHAQRAEIQLLPKLVVIPSQQHEPAKFTACGPNFTIILTRRGVPWAWGEGRCGELGVGLRIAKQPTPARVCWPDDASKCEFVTCGWAHVLAFDSNCKLFSWGFNRFGQLGLGLCVSGQNSKSVISTYTISPRRVVHFPGSVAFANAAANSSAAVRAEDGMLFTWGSGEARRLGHFLEKGLNTEHVHCPRSVPGLRERYVSSATLTETGGFAFVPSSVNYAEPASVPTIGGTKVLLWGGGFWKSSGCVVRFTPLDEGTLALETRPRSSIGKYVTPKGARIGAGKTGILCRMPRFTTTRFVFAEVAMNGKDFTTSRVCIRLYDNPTLAAIKPVCCSSTDAHDVIIIGKSLLETNEIKVRFKELGGQHREWIVPAKLTALCDKNDPLDTAIRCKSPCICEGNFPIQARVAVALNGSDFVTLLKTTFILHNATILSLAPDCRPLHPSTTPDAVSILGQSFFDSNKMSVNLTLQGNSQRGYFCRPRYVNKNTLAFTPPSLAEISQCIRGHDCSDIVTDHDIAQAEQTTWTFMLRLTLDGVYFLNKSLSLVLYKQIGQGDTKEISSMCGPLTGGTRLSLHFPYLSPAPVLTSFTSAVVRLRPKDNKSAHIEPTIVSLKCSKAGEFSFETPVIDSGSIVVSSKSDTLVEALKSTNGDASSHFNLPIERLDMLVEVALDGQTFGAHCSTCFTYYGTPEVTEIKATQYDASNVPAAAAGVDISIFGRGFFETGLVKVVLRSSVAPMRHAKTHIIDAVCTRGVVEFVMPILHLFHVACEVNPPHSHKECKHRLLVEISLNGGLNKTSNSMYLDYLFTC</sequence>
<keyword evidence="5" id="KW-1185">Reference proteome</keyword>
<dbReference type="EMBL" id="CAKKNE010000005">
    <property type="protein sequence ID" value="CAH0376363.1"/>
    <property type="molecule type" value="Genomic_DNA"/>
</dbReference>
<dbReference type="OrthoDB" id="10256179at2759"/>
<dbReference type="Proteomes" id="UP000789595">
    <property type="component" value="Unassembled WGS sequence"/>
</dbReference>
<dbReference type="PANTHER" id="PTHR22870">
    <property type="entry name" value="REGULATOR OF CHROMOSOME CONDENSATION"/>
    <property type="match status" value="1"/>
</dbReference>
<reference evidence="4" key="1">
    <citation type="submission" date="2021-11" db="EMBL/GenBank/DDBJ databases">
        <authorList>
            <consortium name="Genoscope - CEA"/>
            <person name="William W."/>
        </authorList>
    </citation>
    <scope>NUCLEOTIDE SEQUENCE</scope>
</reference>
<dbReference type="PRINTS" id="PR00633">
    <property type="entry name" value="RCCNDNSATION"/>
</dbReference>
<feature type="domain" description="RCC1-like" evidence="3">
    <location>
        <begin position="58"/>
        <end position="413"/>
    </location>
</feature>
<dbReference type="PROSITE" id="PS50012">
    <property type="entry name" value="RCC1_3"/>
    <property type="match status" value="4"/>
</dbReference>
<dbReference type="SUPFAM" id="SSF50985">
    <property type="entry name" value="RCC1/BLIP-II"/>
    <property type="match status" value="1"/>
</dbReference>
<dbReference type="InterPro" id="IPR000408">
    <property type="entry name" value="Reg_chr_condens"/>
</dbReference>
<name>A0A8J2SN98_9STRA</name>
<dbReference type="Pfam" id="PF25390">
    <property type="entry name" value="WD40_RLD"/>
    <property type="match status" value="1"/>
</dbReference>
<evidence type="ECO:0000313" key="4">
    <source>
        <dbReference type="EMBL" id="CAH0376363.1"/>
    </source>
</evidence>